<keyword evidence="5" id="KW-1185">Reference proteome</keyword>
<evidence type="ECO:0000313" key="4">
    <source>
        <dbReference type="Proteomes" id="UP000280586"/>
    </source>
</evidence>
<keyword evidence="1" id="KW-1133">Transmembrane helix</keyword>
<name>A0A9N7JNC1_CLOSE</name>
<dbReference type="RefSeq" id="WP_066673444.1">
    <property type="nucleotide sequence ID" value="NZ_CABMIZ010000001.1"/>
</dbReference>
<sequence>MAKFIVVKKNFILSSLVALVVICTLFFSFYKLNRNIKTATTFLSTLTNGDGITQDFDGDGENETIEIQKEKGYYIIKIKGKNKELTLKDKNDCETIASICNNWPLKIDVLDLSRDGIPEIIVRGSKDNLPVNYIFTWQNENFHNIYSSTDNILGILDSTNSRTPKFLSLSSSKGDNSTNAYIFNGDVLKDISFSKPIVPGLNSVQSFIDLIQVQYEISDPPNIFTSEIPSNELSLLWNLDKETYRYDFQNGYFHDVNWDESGEVLSLIWCLSFQQVKIQDPDNNRKEALIYITIKKDDYKNFKISSIKKTLSDN</sequence>
<reference evidence="3" key="2">
    <citation type="submission" date="2022-06" db="EMBL/GenBank/DDBJ databases">
        <authorList>
            <person name="Holder M.E."/>
            <person name="Ajami N.J."/>
            <person name="Petrosino J.F."/>
        </authorList>
    </citation>
    <scope>NUCLEOTIDE SEQUENCE</scope>
    <source>
        <strain evidence="3">RMA 8861</strain>
    </source>
</reference>
<feature type="transmembrane region" description="Helical" evidence="1">
    <location>
        <begin position="12"/>
        <end position="30"/>
    </location>
</feature>
<accession>A0A9N7JNC1</accession>
<dbReference type="AlphaFoldDB" id="A0A9N7JNC1"/>
<reference evidence="2 4" key="1">
    <citation type="submission" date="2017-09" db="EMBL/GenBank/DDBJ databases">
        <authorList>
            <person name="Thomas P."/>
            <person name="Seyboldt C."/>
        </authorList>
    </citation>
    <scope>NUCLEOTIDE SEQUENCE [LARGE SCALE GENOMIC DNA]</scope>
    <source>
        <strain evidence="2 4">DSM 7534</strain>
    </source>
</reference>
<evidence type="ECO:0000313" key="5">
    <source>
        <dbReference type="Proteomes" id="UP001055437"/>
    </source>
</evidence>
<protein>
    <recommendedName>
        <fullName evidence="6">VCBS repeat-containing protein</fullName>
    </recommendedName>
</protein>
<gene>
    <name evidence="2" type="ORF">CP523_11900</name>
    <name evidence="3" type="ORF">NH397_04275</name>
</gene>
<dbReference type="GeneID" id="303561388"/>
<keyword evidence="1" id="KW-0472">Membrane</keyword>
<dbReference type="OrthoDB" id="1935191at2"/>
<dbReference type="KEGG" id="csep:CP523_11900"/>
<evidence type="ECO:0000313" key="3">
    <source>
        <dbReference type="EMBL" id="USS01657.1"/>
    </source>
</evidence>
<dbReference type="Proteomes" id="UP000280586">
    <property type="component" value="Chromosome"/>
</dbReference>
<dbReference type="EMBL" id="CP023671">
    <property type="protein sequence ID" value="AYE35060.1"/>
    <property type="molecule type" value="Genomic_DNA"/>
</dbReference>
<dbReference type="EMBL" id="CP099799">
    <property type="protein sequence ID" value="USS01657.1"/>
    <property type="molecule type" value="Genomic_DNA"/>
</dbReference>
<organism evidence="2 4">
    <name type="scientific">Clostridium septicum</name>
    <dbReference type="NCBI Taxonomy" id="1504"/>
    <lineage>
        <taxon>Bacteria</taxon>
        <taxon>Bacillati</taxon>
        <taxon>Bacillota</taxon>
        <taxon>Clostridia</taxon>
        <taxon>Eubacteriales</taxon>
        <taxon>Clostridiaceae</taxon>
        <taxon>Clostridium</taxon>
    </lineage>
</organism>
<dbReference type="Proteomes" id="UP001055437">
    <property type="component" value="Chromosome"/>
</dbReference>
<proteinExistence type="predicted"/>
<evidence type="ECO:0000256" key="1">
    <source>
        <dbReference type="SAM" id="Phobius"/>
    </source>
</evidence>
<keyword evidence="1" id="KW-0812">Transmembrane</keyword>
<evidence type="ECO:0000313" key="2">
    <source>
        <dbReference type="EMBL" id="AYE35060.1"/>
    </source>
</evidence>
<evidence type="ECO:0008006" key="6">
    <source>
        <dbReference type="Google" id="ProtNLM"/>
    </source>
</evidence>